<feature type="region of interest" description="Disordered" evidence="1">
    <location>
        <begin position="145"/>
        <end position="177"/>
    </location>
</feature>
<feature type="region of interest" description="Disordered" evidence="1">
    <location>
        <begin position="437"/>
        <end position="473"/>
    </location>
</feature>
<evidence type="ECO:0000313" key="2">
    <source>
        <dbReference type="EMBL" id="KAK5297018.1"/>
    </source>
</evidence>
<keyword evidence="3" id="KW-1185">Reference proteome</keyword>
<protein>
    <submittedName>
        <fullName evidence="2">Uncharacterized protein</fullName>
    </submittedName>
</protein>
<organism evidence="2 3">
    <name type="scientific">Cryomyces antarcticus</name>
    <dbReference type="NCBI Taxonomy" id="329879"/>
    <lineage>
        <taxon>Eukaryota</taxon>
        <taxon>Fungi</taxon>
        <taxon>Dikarya</taxon>
        <taxon>Ascomycota</taxon>
        <taxon>Pezizomycotina</taxon>
        <taxon>Dothideomycetes</taxon>
        <taxon>Dothideomycetes incertae sedis</taxon>
        <taxon>Cryomyces</taxon>
    </lineage>
</organism>
<feature type="compositionally biased region" description="Acidic residues" evidence="1">
    <location>
        <begin position="464"/>
        <end position="473"/>
    </location>
</feature>
<sequence>MKPAVADDDAAILLHDLEDEFMEEFQIYEEDTDGHGSGDDECVGHDGTRHVDTGDGRDAMYVMNCAKDTFVGYLGSETGLPFSRDTEFSVPCFVNERPQKGLFATDMVGQPGNADFNGHAANAYVQVTLRDLLSSTEKVFQEFITPPASRGESKKMSDTPTTRHASGRLPDTSRNTDKYSQEAWRRDLLLRQVLRQMDRKLRGGCFLVLHLEETHDEPTPKCAHPLCPHAGINTTAKCYSLQLQHGENTELPDNCAIVGGFPIVSYCLTCVEDLIAGKGLMNATPASLAPWTPRTSHYSHVSVSGSCDGLSSFEDEASSAPSSNRTHGATHSPLTEKTPCSTQKVFTLPQSVQQAWKSNPLSSSPAASGDSHGDWSAGVVPFQHFAYRVLPGNTLTSEHRAALAFWKSKSKEQINWQSHAVEAAELKRKYAQPYSTWSSGTQEESDNESHDESTQQHHKSRETDQEDIVMEDEGEDELSGEELGIVDDLELDAVHVLGQNLSNVLAIVDARIKDAQMYVEQLEECDAALRAASGQRTYYSTQNLYSRDGLLWPRA</sequence>
<evidence type="ECO:0000313" key="3">
    <source>
        <dbReference type="Proteomes" id="UP001357485"/>
    </source>
</evidence>
<evidence type="ECO:0000256" key="1">
    <source>
        <dbReference type="SAM" id="MobiDB-lite"/>
    </source>
</evidence>
<gene>
    <name evidence="2" type="ORF">LTR16_000126</name>
</gene>
<proteinExistence type="predicted"/>
<accession>A0ABR0M9I2</accession>
<dbReference type="Proteomes" id="UP001357485">
    <property type="component" value="Unassembled WGS sequence"/>
</dbReference>
<dbReference type="EMBL" id="JAVRRA010000002">
    <property type="protein sequence ID" value="KAK5297018.1"/>
    <property type="molecule type" value="Genomic_DNA"/>
</dbReference>
<feature type="region of interest" description="Disordered" evidence="1">
    <location>
        <begin position="314"/>
        <end position="340"/>
    </location>
</feature>
<comment type="caution">
    <text evidence="2">The sequence shown here is derived from an EMBL/GenBank/DDBJ whole genome shotgun (WGS) entry which is preliminary data.</text>
</comment>
<name>A0ABR0M9I2_9PEZI</name>
<feature type="compositionally biased region" description="Polar residues" evidence="1">
    <location>
        <begin position="319"/>
        <end position="340"/>
    </location>
</feature>
<reference evidence="2 3" key="1">
    <citation type="submission" date="2023-08" db="EMBL/GenBank/DDBJ databases">
        <title>Black Yeasts Isolated from many extreme environments.</title>
        <authorList>
            <person name="Coleine C."/>
            <person name="Stajich J.E."/>
            <person name="Selbmann L."/>
        </authorList>
    </citation>
    <scope>NUCLEOTIDE SEQUENCE [LARGE SCALE GENOMIC DNA]</scope>
    <source>
        <strain evidence="2 3">CCFEE 536</strain>
    </source>
</reference>